<dbReference type="InterPro" id="IPR053228">
    <property type="entry name" value="Stereospecific_Lipase"/>
</dbReference>
<name>A0A4V5N919_9PEZI</name>
<keyword evidence="1" id="KW-0732">Signal</keyword>
<dbReference type="SUPFAM" id="SSF53474">
    <property type="entry name" value="alpha/beta-Hydrolases"/>
    <property type="match status" value="1"/>
</dbReference>
<dbReference type="Proteomes" id="UP000310066">
    <property type="component" value="Unassembled WGS sequence"/>
</dbReference>
<dbReference type="PANTHER" id="PTHR37574:SF1">
    <property type="entry name" value="LIPASE B"/>
    <property type="match status" value="1"/>
</dbReference>
<organism evidence="2 3">
    <name type="scientific">Friedmanniomyces endolithicus</name>
    <dbReference type="NCBI Taxonomy" id="329885"/>
    <lineage>
        <taxon>Eukaryota</taxon>
        <taxon>Fungi</taxon>
        <taxon>Dikarya</taxon>
        <taxon>Ascomycota</taxon>
        <taxon>Pezizomycotina</taxon>
        <taxon>Dothideomycetes</taxon>
        <taxon>Dothideomycetidae</taxon>
        <taxon>Mycosphaerellales</taxon>
        <taxon>Teratosphaeriaceae</taxon>
        <taxon>Friedmanniomyces</taxon>
    </lineage>
</organism>
<dbReference type="OrthoDB" id="4605274at2759"/>
<dbReference type="Gene3D" id="3.40.50.1820">
    <property type="entry name" value="alpha/beta hydrolase"/>
    <property type="match status" value="1"/>
</dbReference>
<comment type="caution">
    <text evidence="2">The sequence shown here is derived from an EMBL/GenBank/DDBJ whole genome shotgun (WGS) entry which is preliminary data.</text>
</comment>
<accession>A0A4V5N919</accession>
<dbReference type="AlphaFoldDB" id="A0A4V5N919"/>
<evidence type="ECO:0000313" key="3">
    <source>
        <dbReference type="Proteomes" id="UP000310066"/>
    </source>
</evidence>
<gene>
    <name evidence="2" type="ORF">B0A54_03514</name>
</gene>
<dbReference type="PANTHER" id="PTHR37574">
    <property type="entry name" value="LIPASE B"/>
    <property type="match status" value="1"/>
</dbReference>
<evidence type="ECO:0000313" key="2">
    <source>
        <dbReference type="EMBL" id="TKA45829.1"/>
    </source>
</evidence>
<dbReference type="STRING" id="329885.A0A4V5N919"/>
<protein>
    <recommendedName>
        <fullName evidence="4">AB hydrolase-1 domain-containing protein</fullName>
    </recommendedName>
</protein>
<dbReference type="InterPro" id="IPR029058">
    <property type="entry name" value="AB_hydrolase_fold"/>
</dbReference>
<feature type="chain" id="PRO_5020741084" description="AB hydrolase-1 domain-containing protein" evidence="1">
    <location>
        <begin position="18"/>
        <end position="329"/>
    </location>
</feature>
<proteinExistence type="predicted"/>
<evidence type="ECO:0008006" key="4">
    <source>
        <dbReference type="Google" id="ProtNLM"/>
    </source>
</evidence>
<evidence type="ECO:0000256" key="1">
    <source>
        <dbReference type="SAM" id="SignalP"/>
    </source>
</evidence>
<dbReference type="EMBL" id="NAJP01000010">
    <property type="protein sequence ID" value="TKA45829.1"/>
    <property type="molecule type" value="Genomic_DNA"/>
</dbReference>
<reference evidence="2 3" key="1">
    <citation type="submission" date="2017-03" db="EMBL/GenBank/DDBJ databases">
        <title>Genomes of endolithic fungi from Antarctica.</title>
        <authorList>
            <person name="Coleine C."/>
            <person name="Masonjones S."/>
            <person name="Stajich J.E."/>
        </authorList>
    </citation>
    <scope>NUCLEOTIDE SEQUENCE [LARGE SCALE GENOMIC DNA]</scope>
    <source>
        <strain evidence="2 3">CCFEE 5311</strain>
    </source>
</reference>
<sequence>MSLLALFFTLFSFGSLASPIAKRQAPSFVFNGDAPFTVDTGTLAAALTCPNGAPTQAAPPVLLVHGTSTTGQETWGEGYVPALSANGYTACYVTLPGRAMGDMQVSSEYVAYGLHYISYLSGGLQTAVISHSQGGPDTQWALQFWPSTRTVTNSFIPLSPDFSGIDLLGSDLSKACVGGLCRASLWQQSAGSHYYTALHAHNFAAQVPTTAIWSSSDGVVNPPKKNAQLPSAGAIAVQDLCPLRIVSHISMPTDAAAFALALDALKHGGSGSLWRVLPSAWKVCFEINAAGMNVEVADQLQADLNDLINGFVLGSPRVTQEPPVMAYAQ</sequence>
<feature type="signal peptide" evidence="1">
    <location>
        <begin position="1"/>
        <end position="17"/>
    </location>
</feature>